<gene>
    <name evidence="2" type="ORF">Tco_0748971</name>
</gene>
<evidence type="ECO:0000313" key="2">
    <source>
        <dbReference type="EMBL" id="GJS82430.1"/>
    </source>
</evidence>
<reference evidence="2" key="1">
    <citation type="journal article" date="2022" name="Int. J. Mol. Sci.">
        <title>Draft Genome of Tanacetum Coccineum: Genomic Comparison of Closely Related Tanacetum-Family Plants.</title>
        <authorList>
            <person name="Yamashiro T."/>
            <person name="Shiraishi A."/>
            <person name="Nakayama K."/>
            <person name="Satake H."/>
        </authorList>
    </citation>
    <scope>NUCLEOTIDE SEQUENCE</scope>
</reference>
<name>A0ABQ4YY25_9ASTR</name>
<evidence type="ECO:0000313" key="3">
    <source>
        <dbReference type="Proteomes" id="UP001151760"/>
    </source>
</evidence>
<comment type="caution">
    <text evidence="2">The sequence shown here is derived from an EMBL/GenBank/DDBJ whole genome shotgun (WGS) entry which is preliminary data.</text>
</comment>
<organism evidence="2 3">
    <name type="scientific">Tanacetum coccineum</name>
    <dbReference type="NCBI Taxonomy" id="301880"/>
    <lineage>
        <taxon>Eukaryota</taxon>
        <taxon>Viridiplantae</taxon>
        <taxon>Streptophyta</taxon>
        <taxon>Embryophyta</taxon>
        <taxon>Tracheophyta</taxon>
        <taxon>Spermatophyta</taxon>
        <taxon>Magnoliopsida</taxon>
        <taxon>eudicotyledons</taxon>
        <taxon>Gunneridae</taxon>
        <taxon>Pentapetalae</taxon>
        <taxon>asterids</taxon>
        <taxon>campanulids</taxon>
        <taxon>Asterales</taxon>
        <taxon>Asteraceae</taxon>
        <taxon>Asteroideae</taxon>
        <taxon>Anthemideae</taxon>
        <taxon>Anthemidinae</taxon>
        <taxon>Tanacetum</taxon>
    </lineage>
</organism>
<feature type="compositionally biased region" description="Basic and acidic residues" evidence="1">
    <location>
        <begin position="154"/>
        <end position="171"/>
    </location>
</feature>
<dbReference type="Proteomes" id="UP001151760">
    <property type="component" value="Unassembled WGS sequence"/>
</dbReference>
<proteinExistence type="predicted"/>
<feature type="region of interest" description="Disordered" evidence="1">
    <location>
        <begin position="154"/>
        <end position="176"/>
    </location>
</feature>
<accession>A0ABQ4YY25</accession>
<dbReference type="EMBL" id="BQNB010010823">
    <property type="protein sequence ID" value="GJS82430.1"/>
    <property type="molecule type" value="Genomic_DNA"/>
</dbReference>
<protein>
    <submittedName>
        <fullName evidence="2">Uncharacterized protein</fullName>
    </submittedName>
</protein>
<feature type="region of interest" description="Disordered" evidence="1">
    <location>
        <begin position="220"/>
        <end position="241"/>
    </location>
</feature>
<feature type="compositionally biased region" description="Basic and acidic residues" evidence="1">
    <location>
        <begin position="230"/>
        <end position="241"/>
    </location>
</feature>
<keyword evidence="3" id="KW-1185">Reference proteome</keyword>
<evidence type="ECO:0000256" key="1">
    <source>
        <dbReference type="SAM" id="MobiDB-lite"/>
    </source>
</evidence>
<reference evidence="2" key="2">
    <citation type="submission" date="2022-01" db="EMBL/GenBank/DDBJ databases">
        <authorList>
            <person name="Yamashiro T."/>
            <person name="Shiraishi A."/>
            <person name="Satake H."/>
            <person name="Nakayama K."/>
        </authorList>
    </citation>
    <scope>NUCLEOTIDE SEQUENCE</scope>
</reference>
<sequence length="241" mass="27189">MYVKTTTLRCGLTWKPTGRILTYVSLRWIPTRKTVETCINTNDNALPLGKEKCIPNTVICTNSSSLSACTSMASEPISTKVCNNDSPIFVRYPYLYGNPDIGTAVGYRKVLLASPDVSVLDKLHYQLENLSRRFIHESNPNDASRDDARFKDLRTQHQKTKAQDQRPHSMKEQSLPLQSLRQRHKIRKGKAHIVKSSPKIEKVTVKIWITLPLGENARMSNEDDPTIGRGDIDGHSIRGDC</sequence>